<sequence length="214" mass="23424">MGALEAARLCLVFEDLLPTIEDAISGQPTIDATPNIGAWMTTLSSGLVSSHISLVETGKRLAERAARTNPLVEPAKNFDLAAVDAILQRDEYKALLAEPNGLAFLLCRVASHVEITKDLAYRKKLSEIKDVASKIIAELAEPLRKRRKTAEVGGKKSGETRKRSSKEALVIREYAKLAAAGRPKRDRAALIADRVGITAERVRQIIRENKTETN</sequence>
<evidence type="ECO:0000313" key="2">
    <source>
        <dbReference type="Proteomes" id="UP000077961"/>
    </source>
</evidence>
<keyword evidence="2" id="KW-1185">Reference proteome</keyword>
<dbReference type="EMBL" id="LXJZ01000091">
    <property type="protein sequence ID" value="OAJ61487.1"/>
    <property type="molecule type" value="Genomic_DNA"/>
</dbReference>
<gene>
    <name evidence="1" type="ORF">A6V36_24240</name>
</gene>
<accession>A0ABX2V0H7</accession>
<comment type="caution">
    <text evidence="1">The sequence shown here is derived from an EMBL/GenBank/DDBJ whole genome shotgun (WGS) entry which is preliminary data.</text>
</comment>
<evidence type="ECO:0000313" key="1">
    <source>
        <dbReference type="EMBL" id="OAJ61487.1"/>
    </source>
</evidence>
<name>A0ABX2V0H7_9BURK</name>
<dbReference type="Proteomes" id="UP000077961">
    <property type="component" value="Unassembled WGS sequence"/>
</dbReference>
<dbReference type="RefSeq" id="WP_064266318.1">
    <property type="nucleotide sequence ID" value="NZ_LXJZ01000091.1"/>
</dbReference>
<reference evidence="1 2" key="1">
    <citation type="submission" date="2016-04" db="EMBL/GenBank/DDBJ databases">
        <title>Reclassification of Paraburkholderia panaciterrae (Farh et al. 2015) Dobritsa &amp; Samadpour 2016 as a later homotypic synonym of Paraburkholderia ginsengiterrae (Farh et al. 2015) Dobritsa &amp; Samadpour 2016.</title>
        <authorList>
            <person name="Dobritsa A.P."/>
            <person name="Kutumbaka K."/>
            <person name="Samadpour M."/>
        </authorList>
    </citation>
    <scope>NUCLEOTIDE SEQUENCE [LARGE SCALE GENOMIC DNA]</scope>
    <source>
        <strain evidence="1 2">DCY85-1</strain>
    </source>
</reference>
<protein>
    <submittedName>
        <fullName evidence="1">Uncharacterized protein</fullName>
    </submittedName>
</protein>
<organism evidence="1 2">
    <name type="scientific">Paraburkholderia ginsengiterrae</name>
    <dbReference type="NCBI Taxonomy" id="1462993"/>
    <lineage>
        <taxon>Bacteria</taxon>
        <taxon>Pseudomonadati</taxon>
        <taxon>Pseudomonadota</taxon>
        <taxon>Betaproteobacteria</taxon>
        <taxon>Burkholderiales</taxon>
        <taxon>Burkholderiaceae</taxon>
        <taxon>Paraburkholderia</taxon>
    </lineage>
</organism>
<proteinExistence type="predicted"/>